<sequence length="798" mass="87958">MASYLCAQGFNISNQQDIDASTSDILSCGDDWVKPDSTFINSQSPTTNLVFPQGARTNTITISNIEPGRTINASGVEAVVAIFLAQFYHGTLVLPDKLPTDTIETVVWENDRREVTTEYKPVNVLGNTIATWKQTNASSILNNFEFIDTLYMENADVTLPTCKGISILKVVGEAGLTVPVLNSVIDATFIGQIWPPTLSGLRVRNNLIIQQNGGVMTSTFFNNPPLVDDDYSWNIVSVGNDLAISAISNVPITMPNLTSITNQLSINNSIDSTFEFNQLTTVGSILMKDNADSPLPGDFRNLEFANSIHLKGHIDTSSSGNLFPSLKLVHNSVTIEAWNAEFNCSKLVSQQRQGIIGHLYCNGTDNGNTTTTLMTPSPSGTSGTVGGLSRGAWAGIGISIAVVVLGLIGLVTWAILHFRSRIQSLEERGRDVAYPTTLETKYKNLDEGSAQRGVSLPVEMNTHPEPRELDAPRPAQVILAGAQAEVTPEEPLSESIVEAQLEPVAEGLLGPEIHLQVSSAHLRLASSYFKKAFCGPFKESHRASNGFRYVDAEGWDTEALLIVMRIIHGQNRLVPKNLSLEMLAKVGVIVDYYQCREILEPFVDMWRPGMKNHPLSLSLDRNLIMVLFVSWVFHWKDKFRSVTKLMQDHCSGRIHTLGLPIPESIVSDLDNWRQERIGQITDALNDLLQYFGKEPAECRFHPNSAFECSSMLLGALTRELRNNKQLSFTKLAGQSYTGYSVVSAMAATRSIRSPRWLQENSYRGSGRHECDLNKIVGEKMVPVRKAEGLRLSEFVQIA</sequence>
<keyword evidence="1" id="KW-1133">Transmembrane helix</keyword>
<protein>
    <recommendedName>
        <fullName evidence="4">BTB domain-containing protein</fullName>
    </recommendedName>
</protein>
<dbReference type="InterPro" id="IPR011333">
    <property type="entry name" value="SKP1/BTB/POZ_sf"/>
</dbReference>
<dbReference type="AlphaFoldDB" id="A0A7C8MZJ4"/>
<dbReference type="OrthoDB" id="4773099at2759"/>
<evidence type="ECO:0000313" key="3">
    <source>
        <dbReference type="Proteomes" id="UP000481858"/>
    </source>
</evidence>
<accession>A0A7C8MZJ4</accession>
<evidence type="ECO:0000313" key="2">
    <source>
        <dbReference type="EMBL" id="KAF2969454.1"/>
    </source>
</evidence>
<keyword evidence="3" id="KW-1185">Reference proteome</keyword>
<evidence type="ECO:0000256" key="1">
    <source>
        <dbReference type="SAM" id="Phobius"/>
    </source>
</evidence>
<evidence type="ECO:0008006" key="4">
    <source>
        <dbReference type="Google" id="ProtNLM"/>
    </source>
</evidence>
<name>A0A7C8MZJ4_9PEZI</name>
<reference evidence="2 3" key="1">
    <citation type="submission" date="2019-12" db="EMBL/GenBank/DDBJ databases">
        <title>Draft genome sequence of the ascomycete Xylaria multiplex DSM 110363.</title>
        <authorList>
            <person name="Buettner E."/>
            <person name="Kellner H."/>
        </authorList>
    </citation>
    <scope>NUCLEOTIDE SEQUENCE [LARGE SCALE GENOMIC DNA]</scope>
    <source>
        <strain evidence="2 3">DSM 110363</strain>
    </source>
</reference>
<dbReference type="Proteomes" id="UP000481858">
    <property type="component" value="Unassembled WGS sequence"/>
</dbReference>
<gene>
    <name evidence="2" type="ORF">GQX73_g4117</name>
</gene>
<keyword evidence="1" id="KW-0472">Membrane</keyword>
<comment type="caution">
    <text evidence="2">The sequence shown here is derived from an EMBL/GenBank/DDBJ whole genome shotgun (WGS) entry which is preliminary data.</text>
</comment>
<dbReference type="InParanoid" id="A0A7C8MZJ4"/>
<organism evidence="2 3">
    <name type="scientific">Xylaria multiplex</name>
    <dbReference type="NCBI Taxonomy" id="323545"/>
    <lineage>
        <taxon>Eukaryota</taxon>
        <taxon>Fungi</taxon>
        <taxon>Dikarya</taxon>
        <taxon>Ascomycota</taxon>
        <taxon>Pezizomycotina</taxon>
        <taxon>Sordariomycetes</taxon>
        <taxon>Xylariomycetidae</taxon>
        <taxon>Xylariales</taxon>
        <taxon>Xylariaceae</taxon>
        <taxon>Xylaria</taxon>
    </lineage>
</organism>
<proteinExistence type="predicted"/>
<keyword evidence="1" id="KW-0812">Transmembrane</keyword>
<dbReference type="Gene3D" id="3.30.710.10">
    <property type="entry name" value="Potassium Channel Kv1.1, Chain A"/>
    <property type="match status" value="1"/>
</dbReference>
<dbReference type="EMBL" id="WUBL01000036">
    <property type="protein sequence ID" value="KAF2969454.1"/>
    <property type="molecule type" value="Genomic_DNA"/>
</dbReference>
<feature type="transmembrane region" description="Helical" evidence="1">
    <location>
        <begin position="392"/>
        <end position="416"/>
    </location>
</feature>